<keyword evidence="3" id="KW-1185">Reference proteome</keyword>
<reference evidence="2" key="1">
    <citation type="submission" date="2023-05" db="EMBL/GenBank/DDBJ databases">
        <authorList>
            <person name="Stuckert A."/>
        </authorList>
    </citation>
    <scope>NUCLEOTIDE SEQUENCE</scope>
</reference>
<dbReference type="InterPro" id="IPR038765">
    <property type="entry name" value="Papain-like_cys_pep_sf"/>
</dbReference>
<dbReference type="PANTHER" id="PTHR46333">
    <property type="entry name" value="CYTOKINESIS PROTEIN 3"/>
    <property type="match status" value="1"/>
</dbReference>
<organism evidence="2 3">
    <name type="scientific">Staurois parvus</name>
    <dbReference type="NCBI Taxonomy" id="386267"/>
    <lineage>
        <taxon>Eukaryota</taxon>
        <taxon>Metazoa</taxon>
        <taxon>Chordata</taxon>
        <taxon>Craniata</taxon>
        <taxon>Vertebrata</taxon>
        <taxon>Euteleostomi</taxon>
        <taxon>Amphibia</taxon>
        <taxon>Batrachia</taxon>
        <taxon>Anura</taxon>
        <taxon>Neobatrachia</taxon>
        <taxon>Ranoidea</taxon>
        <taxon>Ranidae</taxon>
        <taxon>Staurois</taxon>
    </lineage>
</organism>
<dbReference type="Pfam" id="PF23265">
    <property type="entry name" value="Ig-like_KY"/>
    <property type="match status" value="2"/>
</dbReference>
<evidence type="ECO:0000313" key="2">
    <source>
        <dbReference type="EMBL" id="CAI9575481.1"/>
    </source>
</evidence>
<dbReference type="PANTHER" id="PTHR46333:SF3">
    <property type="entry name" value="KYPHOSCOLIOSIS PEPTIDASE"/>
    <property type="match status" value="1"/>
</dbReference>
<feature type="domain" description="KY-like immunoglobulin-like" evidence="1">
    <location>
        <begin position="97"/>
        <end position="209"/>
    </location>
</feature>
<comment type="caution">
    <text evidence="2">The sequence shown here is derived from an EMBL/GenBank/DDBJ whole genome shotgun (WGS) entry which is preliminary data.</text>
</comment>
<accession>A0ABN9DVL3</accession>
<proteinExistence type="predicted"/>
<evidence type="ECO:0000313" key="3">
    <source>
        <dbReference type="Proteomes" id="UP001162483"/>
    </source>
</evidence>
<sequence>IADVKCEEISGYSKGAGYKLGQKFPKETDHAWNMVYLDGSWHLLDSTWGAGHADDNIDNFTFCYNEYYFLTHPALFIGDHYPEKEVCQLLEPTVSKKHFEEHAHLRSSFYDNGLVFCHPETGIIETVKGKVSITIEAHHGTLFLFSLDGNKSNGVMKLLNCGMKLDVYPQETGQHELQLFAKKQENEGYNMALDYRIDCKSIDKNMKIPGCLHNPTGSSWVTEASGLVQPSHPEPIIYTEDGCCSICFVLKKDLRFLCSLHSDEVKISPEREDRSIFITQAEDKVEMRVRVPQSGTYVVKIFVKPENSDNTSYDYLCNYLVICTNPKVKWPMFPLTYSNWAKHYELVQPLDGVLPNNSNVSFKLQIPDVVEVCINGENNIPLTLSSDGYWEGNCSTTNRKTLDVMVQYKNKPNLYNHILKYDVKAKS</sequence>
<dbReference type="EMBL" id="CATNWA010014748">
    <property type="protein sequence ID" value="CAI9575481.1"/>
    <property type="molecule type" value="Genomic_DNA"/>
</dbReference>
<feature type="domain" description="KY-like immunoglobulin-like" evidence="1">
    <location>
        <begin position="226"/>
        <end position="334"/>
    </location>
</feature>
<dbReference type="Proteomes" id="UP001162483">
    <property type="component" value="Unassembled WGS sequence"/>
</dbReference>
<gene>
    <name evidence="2" type="ORF">SPARVUS_LOCUS8200564</name>
</gene>
<protein>
    <recommendedName>
        <fullName evidence="1">KY-like immunoglobulin-like domain-containing protein</fullName>
    </recommendedName>
</protein>
<name>A0ABN9DVL3_9NEOB</name>
<evidence type="ECO:0000259" key="1">
    <source>
        <dbReference type="Pfam" id="PF23265"/>
    </source>
</evidence>
<dbReference type="InterPro" id="IPR056564">
    <property type="entry name" value="Ig-like_KY"/>
</dbReference>
<feature type="non-terminal residue" evidence="2">
    <location>
        <position position="1"/>
    </location>
</feature>
<dbReference type="SUPFAM" id="SSF54001">
    <property type="entry name" value="Cysteine proteinases"/>
    <property type="match status" value="1"/>
</dbReference>
<dbReference type="InterPro" id="IPR052557">
    <property type="entry name" value="CAP/Cytokinesis_protein"/>
</dbReference>